<feature type="domain" description="ABC transmembrane type-1" evidence="10">
    <location>
        <begin position="19"/>
        <end position="300"/>
    </location>
</feature>
<reference evidence="11" key="1">
    <citation type="submission" date="2012-01" db="EMBL/GenBank/DDBJ databases">
        <title>The Genome Sequence of Treponema denticola H-22.</title>
        <authorList>
            <consortium name="The Broad Institute Genome Sequencing Platform"/>
            <person name="Earl A."/>
            <person name="Ward D."/>
            <person name="Feldgarden M."/>
            <person name="Gevers D."/>
            <person name="Blanton J.M."/>
            <person name="Fenno C.J."/>
            <person name="Baranova O.V."/>
            <person name="Mathney J."/>
            <person name="Dewhirst F.E."/>
            <person name="Izard J."/>
            <person name="Young S.K."/>
            <person name="Zeng Q."/>
            <person name="Gargeya S."/>
            <person name="Fitzgerald M."/>
            <person name="Haas B."/>
            <person name="Abouelleil A."/>
            <person name="Alvarado L."/>
            <person name="Arachchi H.M."/>
            <person name="Berlin A."/>
            <person name="Chapman S.B."/>
            <person name="Gearin G."/>
            <person name="Goldberg J."/>
            <person name="Griggs A."/>
            <person name="Gujja S."/>
            <person name="Hansen M."/>
            <person name="Heiman D."/>
            <person name="Howarth C."/>
            <person name="Larimer J."/>
            <person name="Lui A."/>
            <person name="MacDonald P.J.P."/>
            <person name="McCowen C."/>
            <person name="Montmayeur A."/>
            <person name="Murphy C."/>
            <person name="Neiman D."/>
            <person name="Pearson M."/>
            <person name="Priest M."/>
            <person name="Roberts A."/>
            <person name="Saif S."/>
            <person name="Shea T."/>
            <person name="Sisk P."/>
            <person name="Stolte C."/>
            <person name="Sykes S."/>
            <person name="Wortman J."/>
            <person name="Nusbaum C."/>
            <person name="Birren B."/>
        </authorList>
    </citation>
    <scope>NUCLEOTIDE SEQUENCE [LARGE SCALE GENOMIC DNA]</scope>
    <source>
        <strain evidence="11">H-22</strain>
    </source>
</reference>
<dbReference type="AlphaFoldDB" id="A0A0E2E4U4"/>
<dbReference type="PROSITE" id="PS00211">
    <property type="entry name" value="ABC_TRANSPORTER_1"/>
    <property type="match status" value="1"/>
</dbReference>
<dbReference type="InterPro" id="IPR011527">
    <property type="entry name" value="ABC1_TM_dom"/>
</dbReference>
<dbReference type="SUPFAM" id="SSF52540">
    <property type="entry name" value="P-loop containing nucleoside triphosphate hydrolases"/>
    <property type="match status" value="1"/>
</dbReference>
<evidence type="ECO:0000256" key="2">
    <source>
        <dbReference type="ARBA" id="ARBA00022448"/>
    </source>
</evidence>
<evidence type="ECO:0000256" key="6">
    <source>
        <dbReference type="ARBA" id="ARBA00022989"/>
    </source>
</evidence>
<keyword evidence="6 8" id="KW-1133">Transmembrane helix</keyword>
<keyword evidence="7 8" id="KW-0472">Membrane</keyword>
<keyword evidence="3 8" id="KW-0812">Transmembrane</keyword>
<dbReference type="FunFam" id="3.40.50.300:FF:000287">
    <property type="entry name" value="Multidrug ABC transporter ATP-binding protein"/>
    <property type="match status" value="1"/>
</dbReference>
<comment type="caution">
    <text evidence="11">The sequence shown here is derived from an EMBL/GenBank/DDBJ whole genome shotgun (WGS) entry which is preliminary data.</text>
</comment>
<dbReference type="PATRIC" id="fig|999432.5.peg.1734"/>
<comment type="subcellular location">
    <subcellularLocation>
        <location evidence="1">Cell membrane</location>
        <topology evidence="1">Multi-pass membrane protein</topology>
    </subcellularLocation>
</comment>
<dbReference type="InterPro" id="IPR017871">
    <property type="entry name" value="ABC_transporter-like_CS"/>
</dbReference>
<feature type="transmembrane region" description="Helical" evidence="8">
    <location>
        <begin position="53"/>
        <end position="71"/>
    </location>
</feature>
<dbReference type="PANTHER" id="PTHR43394:SF1">
    <property type="entry name" value="ATP-BINDING CASSETTE SUB-FAMILY B MEMBER 10, MITOCHONDRIAL"/>
    <property type="match status" value="1"/>
</dbReference>
<evidence type="ECO:0000256" key="1">
    <source>
        <dbReference type="ARBA" id="ARBA00004651"/>
    </source>
</evidence>
<feature type="domain" description="ABC transporter" evidence="9">
    <location>
        <begin position="331"/>
        <end position="565"/>
    </location>
</feature>
<keyword evidence="2" id="KW-0813">Transport</keyword>
<dbReference type="GO" id="GO:0005886">
    <property type="term" value="C:plasma membrane"/>
    <property type="evidence" value="ECO:0007669"/>
    <property type="project" value="UniProtKB-SubCell"/>
</dbReference>
<dbReference type="InterPro" id="IPR003593">
    <property type="entry name" value="AAA+_ATPase"/>
</dbReference>
<organism evidence="11">
    <name type="scientific">Treponema denticola H-22</name>
    <dbReference type="NCBI Taxonomy" id="999432"/>
    <lineage>
        <taxon>Bacteria</taxon>
        <taxon>Pseudomonadati</taxon>
        <taxon>Spirochaetota</taxon>
        <taxon>Spirochaetia</taxon>
        <taxon>Spirochaetales</taxon>
        <taxon>Treponemataceae</taxon>
        <taxon>Treponema</taxon>
    </lineage>
</organism>
<dbReference type="Proteomes" id="UP000011705">
    <property type="component" value="Chromosome"/>
</dbReference>
<sequence>MYKELFAFLSKRGKIDVCISSLFFTLYGLSSVGMLLTVFAILFKIAAGTDVQGLYGAFATLIGLVVFKGLCNMIADLKKHGAGFDVVQQIRERMIVKLKLFSLGFYTNERLGELNTILHKDVDNMSMVVGHMWPRMFGDFLIALAVFIGLCFINLSAALVMAASIPLSLAYLFYTIKGAQKTEHNNNSALADMVSLFVEYVRGIPVLKSFSHNKSLDNELFEKTKKFGETSKAASRFKARQLSVFAFLIDAGYFILFIYSGLAALRGSIDVLSFMIIAVISKEFYKPFAAMETHYMYYVSAVDSYHRLGKILHADVIADKTDGVTPAQNDIVFKNVAFSYEEDEFKMDGVTFSVPEKTMTALVGESGSGKTTVTNLLLRFYDVQGGSITLGGTDIRDIPYDELLDRISIVMQNVQLFDNTIEENIRVGKKGATKEEIIEAAKKARIHDFIMSLPKGYETDIGENGGLLSGGQRQRISIARAFLKDAPILILDEMTSNVDPVNESLIQDAITELAKNRTVIVIAHHLRTIQQADQILVFQKGSLIEKGKHDELLEKDGYYARLWKAQYGSGMCSR</sequence>
<accession>A0A0E2E4U4</accession>
<feature type="transmembrane region" description="Helical" evidence="8">
    <location>
        <begin position="244"/>
        <end position="265"/>
    </location>
</feature>
<dbReference type="SUPFAM" id="SSF90123">
    <property type="entry name" value="ABC transporter transmembrane region"/>
    <property type="match status" value="1"/>
</dbReference>
<dbReference type="InterPro" id="IPR036640">
    <property type="entry name" value="ABC1_TM_sf"/>
</dbReference>
<dbReference type="HOGENOM" id="CLU_000604_84_9_12"/>
<dbReference type="SMART" id="SM00382">
    <property type="entry name" value="AAA"/>
    <property type="match status" value="1"/>
</dbReference>
<evidence type="ECO:0008006" key="12">
    <source>
        <dbReference type="Google" id="ProtNLM"/>
    </source>
</evidence>
<proteinExistence type="predicted"/>
<keyword evidence="5" id="KW-0067">ATP-binding</keyword>
<evidence type="ECO:0000259" key="10">
    <source>
        <dbReference type="PROSITE" id="PS50929"/>
    </source>
</evidence>
<feature type="transmembrane region" description="Helical" evidence="8">
    <location>
        <begin position="21"/>
        <end position="47"/>
    </location>
</feature>
<dbReference type="Pfam" id="PF00005">
    <property type="entry name" value="ABC_tran"/>
    <property type="match status" value="1"/>
</dbReference>
<dbReference type="InterPro" id="IPR027417">
    <property type="entry name" value="P-loop_NTPase"/>
</dbReference>
<dbReference type="PROSITE" id="PS50929">
    <property type="entry name" value="ABC_TM1F"/>
    <property type="match status" value="1"/>
</dbReference>
<evidence type="ECO:0000256" key="7">
    <source>
        <dbReference type="ARBA" id="ARBA00023136"/>
    </source>
</evidence>
<dbReference type="PROSITE" id="PS50893">
    <property type="entry name" value="ABC_TRANSPORTER_2"/>
    <property type="match status" value="1"/>
</dbReference>
<dbReference type="GO" id="GO:0005524">
    <property type="term" value="F:ATP binding"/>
    <property type="evidence" value="ECO:0007669"/>
    <property type="project" value="UniProtKB-KW"/>
</dbReference>
<dbReference type="Pfam" id="PF00664">
    <property type="entry name" value="ABC_membrane"/>
    <property type="match status" value="1"/>
</dbReference>
<dbReference type="InterPro" id="IPR039421">
    <property type="entry name" value="Type_1_exporter"/>
</dbReference>
<evidence type="ECO:0000256" key="5">
    <source>
        <dbReference type="ARBA" id="ARBA00022840"/>
    </source>
</evidence>
<protein>
    <recommendedName>
        <fullName evidence="12">ABC transporter ATP-binding protein</fullName>
    </recommendedName>
</protein>
<dbReference type="InterPro" id="IPR003439">
    <property type="entry name" value="ABC_transporter-like_ATP-bd"/>
</dbReference>
<evidence type="ECO:0000259" key="9">
    <source>
        <dbReference type="PROSITE" id="PS50893"/>
    </source>
</evidence>
<dbReference type="EMBL" id="AGDV01000012">
    <property type="protein sequence ID" value="EMB33311.1"/>
    <property type="molecule type" value="Genomic_DNA"/>
</dbReference>
<dbReference type="Gene3D" id="3.40.50.300">
    <property type="entry name" value="P-loop containing nucleotide triphosphate hydrolases"/>
    <property type="match status" value="1"/>
</dbReference>
<dbReference type="GO" id="GO:0016887">
    <property type="term" value="F:ATP hydrolysis activity"/>
    <property type="evidence" value="ECO:0007669"/>
    <property type="project" value="InterPro"/>
</dbReference>
<keyword evidence="4" id="KW-0547">Nucleotide-binding</keyword>
<dbReference type="RefSeq" id="WP_002684837.1">
    <property type="nucleotide sequence ID" value="NZ_CM001795.1"/>
</dbReference>
<evidence type="ECO:0000256" key="3">
    <source>
        <dbReference type="ARBA" id="ARBA00022692"/>
    </source>
</evidence>
<gene>
    <name evidence="11" type="ORF">HMPREF9726_01672</name>
</gene>
<evidence type="ECO:0000313" key="11">
    <source>
        <dbReference type="EMBL" id="EMB33311.1"/>
    </source>
</evidence>
<name>A0A0E2E4U4_TREDN</name>
<dbReference type="Gene3D" id="1.20.1560.10">
    <property type="entry name" value="ABC transporter type 1, transmembrane domain"/>
    <property type="match status" value="1"/>
</dbReference>
<evidence type="ECO:0000256" key="4">
    <source>
        <dbReference type="ARBA" id="ARBA00022741"/>
    </source>
</evidence>
<evidence type="ECO:0000256" key="8">
    <source>
        <dbReference type="SAM" id="Phobius"/>
    </source>
</evidence>
<feature type="transmembrane region" description="Helical" evidence="8">
    <location>
        <begin position="140"/>
        <end position="165"/>
    </location>
</feature>
<dbReference type="GO" id="GO:0015421">
    <property type="term" value="F:ABC-type oligopeptide transporter activity"/>
    <property type="evidence" value="ECO:0007669"/>
    <property type="project" value="TreeGrafter"/>
</dbReference>
<dbReference type="PANTHER" id="PTHR43394">
    <property type="entry name" value="ATP-DEPENDENT PERMEASE MDL1, MITOCHONDRIAL"/>
    <property type="match status" value="1"/>
</dbReference>